<evidence type="ECO:0000256" key="2">
    <source>
        <dbReference type="ARBA" id="ARBA00006680"/>
    </source>
</evidence>
<dbReference type="AlphaFoldDB" id="A0AAJ0U3Y3"/>
<dbReference type="PANTHER" id="PTHR38007">
    <property type="entry name" value="CRISPR SYSTEM CMS PROTEIN CSM5"/>
    <property type="match status" value="1"/>
</dbReference>
<name>A0AAJ0U3Y3_9GAMM</name>
<evidence type="ECO:0000259" key="8">
    <source>
        <dbReference type="Pfam" id="PF03787"/>
    </source>
</evidence>
<dbReference type="EMBL" id="NRSJ01000009">
    <property type="protein sequence ID" value="MBK1704367.1"/>
    <property type="molecule type" value="Genomic_DNA"/>
</dbReference>
<dbReference type="GO" id="GO:0051607">
    <property type="term" value="P:defense response to virus"/>
    <property type="evidence" value="ECO:0007669"/>
    <property type="project" value="UniProtKB-KW"/>
</dbReference>
<proteinExistence type="inferred from homology"/>
<reference evidence="9" key="1">
    <citation type="submission" date="2017-08" db="EMBL/GenBank/DDBJ databases">
        <authorList>
            <person name="Imhoff J.F."/>
            <person name="Rahn T."/>
            <person name="Kuenzel S."/>
            <person name="Neulinger S.C."/>
        </authorList>
    </citation>
    <scope>NUCLEOTIDE SEQUENCE</scope>
    <source>
        <strain evidence="9">DSM 11080</strain>
    </source>
</reference>
<feature type="domain" description="CRISPR type III-associated protein" evidence="8">
    <location>
        <begin position="13"/>
        <end position="201"/>
    </location>
</feature>
<reference evidence="9" key="2">
    <citation type="journal article" date="2020" name="Microorganisms">
        <title>Osmotic Adaptation and Compatible Solute Biosynthesis of Phototrophic Bacteria as Revealed from Genome Analyses.</title>
        <authorList>
            <person name="Imhoff J.F."/>
            <person name="Rahn T."/>
            <person name="Kunzel S."/>
            <person name="Keller A."/>
            <person name="Neulinger S.C."/>
        </authorList>
    </citation>
    <scope>NUCLEOTIDE SEQUENCE</scope>
    <source>
        <strain evidence="9">DSM 11080</strain>
    </source>
</reference>
<feature type="coiled-coil region" evidence="7">
    <location>
        <begin position="447"/>
        <end position="490"/>
    </location>
</feature>
<keyword evidence="10" id="KW-1185">Reference proteome</keyword>
<keyword evidence="4" id="KW-0694">RNA-binding</keyword>
<gene>
    <name evidence="9" type="ORF">CKO40_07390</name>
</gene>
<evidence type="ECO:0000256" key="6">
    <source>
        <dbReference type="ARBA" id="ARBA00031720"/>
    </source>
</evidence>
<evidence type="ECO:0000313" key="10">
    <source>
        <dbReference type="Proteomes" id="UP001296776"/>
    </source>
</evidence>
<dbReference type="RefSeq" id="WP_200345556.1">
    <property type="nucleotide sequence ID" value="NZ_NRSJ01000009.1"/>
</dbReference>
<comment type="function">
    <text evidence="1">This subunit might be involved in maturation of a crRNA intermediate to its mature form.</text>
</comment>
<dbReference type="PANTHER" id="PTHR38007:SF1">
    <property type="entry name" value="CRISPR SYSTEM CMS PROTEIN CSM5"/>
    <property type="match status" value="1"/>
</dbReference>
<evidence type="ECO:0000256" key="3">
    <source>
        <dbReference type="ARBA" id="ARBA00016113"/>
    </source>
</evidence>
<evidence type="ECO:0000256" key="5">
    <source>
        <dbReference type="ARBA" id="ARBA00023118"/>
    </source>
</evidence>
<evidence type="ECO:0000313" key="9">
    <source>
        <dbReference type="EMBL" id="MBK1704367.1"/>
    </source>
</evidence>
<dbReference type="InterPro" id="IPR010173">
    <property type="entry name" value="CRISPR-assoc_Csm5"/>
</dbReference>
<evidence type="ECO:0000256" key="4">
    <source>
        <dbReference type="ARBA" id="ARBA00022884"/>
    </source>
</evidence>
<sequence length="555" mass="62226">MSEQRHDVHQLALTALAPLHIGTGQDLEPTGYVIDGEDLYRFSPEAALRALPAAARDELTRILSAAPTVQLIKQVQAFFHRHSEALIAEAEQAMPVLPRIAEEYRQRVGKTAQQEQDREIINQLQIARTYTDARTGRPILPGSSLKGAIRTALLDVENAGQPPQRGERNRDLQQRLFHYRQFDLDPMRLVQIGDARDESPTETYATEVRYAVNRKREAVFKEGRELTAQAERLRQVLECVPPLRPQAFTGLFGVQDVSAIASRKLPDPSLRWTFEDIAHACNRFYQPILKREIKELGNRGYVARDWSATILQLLLAKQPQMEDGRAFLLRVGRHSGAESVTLNGVRSIRINMGKDPETKRTRYQNMSSAKTVWLAAGDIQQRTEMLPFGWVLVEAAPIGDALPSWPQGLLDAVASLDGEQAHTWSQRVTERRNALREAAAARRAREQQCAEEAARKEQEAAEKAARRANLSDEARELEDLRDRFAQDQAAGRNEKGGELANQLVALLAEAEQNWSGPVCGELADLAEAIYAFIGWPAKKKKQARKEQIAAIRAKA</sequence>
<keyword evidence="7" id="KW-0175">Coiled coil</keyword>
<organism evidence="9 10">
    <name type="scientific">Halochromatium glycolicum</name>
    <dbReference type="NCBI Taxonomy" id="85075"/>
    <lineage>
        <taxon>Bacteria</taxon>
        <taxon>Pseudomonadati</taxon>
        <taxon>Pseudomonadota</taxon>
        <taxon>Gammaproteobacteria</taxon>
        <taxon>Chromatiales</taxon>
        <taxon>Chromatiaceae</taxon>
        <taxon>Halochromatium</taxon>
    </lineage>
</organism>
<protein>
    <recommendedName>
        <fullName evidence="3">CRISPR system Cms protein Csm5</fullName>
    </recommendedName>
    <alternativeName>
        <fullName evidence="6">CRISPR type III A-associated protein Csm5</fullName>
    </alternativeName>
</protein>
<evidence type="ECO:0000256" key="1">
    <source>
        <dbReference type="ARBA" id="ARBA00003088"/>
    </source>
</evidence>
<keyword evidence="5" id="KW-0051">Antiviral defense</keyword>
<dbReference type="Pfam" id="PF03787">
    <property type="entry name" value="RAMPs"/>
    <property type="match status" value="1"/>
</dbReference>
<dbReference type="Proteomes" id="UP001296776">
    <property type="component" value="Unassembled WGS sequence"/>
</dbReference>
<dbReference type="InterPro" id="IPR005537">
    <property type="entry name" value="RAMP_III_fam"/>
</dbReference>
<dbReference type="GO" id="GO:0003723">
    <property type="term" value="F:RNA binding"/>
    <property type="evidence" value="ECO:0007669"/>
    <property type="project" value="UniProtKB-KW"/>
</dbReference>
<comment type="similarity">
    <text evidence="2">Belongs to the CRISPR-associated Csm5 family.</text>
</comment>
<accession>A0AAJ0U3Y3</accession>
<comment type="caution">
    <text evidence="9">The sequence shown here is derived from an EMBL/GenBank/DDBJ whole genome shotgun (WGS) entry which is preliminary data.</text>
</comment>
<evidence type="ECO:0000256" key="7">
    <source>
        <dbReference type="SAM" id="Coils"/>
    </source>
</evidence>